<evidence type="ECO:0000313" key="1">
    <source>
        <dbReference type="EMBL" id="KAH3693804.1"/>
    </source>
</evidence>
<protein>
    <submittedName>
        <fullName evidence="1">Uncharacterized protein</fullName>
    </submittedName>
</protein>
<dbReference type="AlphaFoldDB" id="A0A9D4BGC1"/>
<proteinExistence type="predicted"/>
<organism evidence="1 2">
    <name type="scientific">Dreissena polymorpha</name>
    <name type="common">Zebra mussel</name>
    <name type="synonym">Mytilus polymorpha</name>
    <dbReference type="NCBI Taxonomy" id="45954"/>
    <lineage>
        <taxon>Eukaryota</taxon>
        <taxon>Metazoa</taxon>
        <taxon>Spiralia</taxon>
        <taxon>Lophotrochozoa</taxon>
        <taxon>Mollusca</taxon>
        <taxon>Bivalvia</taxon>
        <taxon>Autobranchia</taxon>
        <taxon>Heteroconchia</taxon>
        <taxon>Euheterodonta</taxon>
        <taxon>Imparidentia</taxon>
        <taxon>Neoheterodontei</taxon>
        <taxon>Myida</taxon>
        <taxon>Dreissenoidea</taxon>
        <taxon>Dreissenidae</taxon>
        <taxon>Dreissena</taxon>
    </lineage>
</organism>
<sequence length="63" mass="7551">MNNLLIAQHILNLQQQQKLDQQQVVLGVVRRRRSFLALSLYEESFFVVQNGMLLQPLYHYLFF</sequence>
<reference evidence="1" key="2">
    <citation type="submission" date="2020-11" db="EMBL/GenBank/DDBJ databases">
        <authorList>
            <person name="McCartney M.A."/>
            <person name="Auch B."/>
            <person name="Kono T."/>
            <person name="Mallez S."/>
            <person name="Becker A."/>
            <person name="Gohl D.M."/>
            <person name="Silverstein K.A.T."/>
            <person name="Koren S."/>
            <person name="Bechman K.B."/>
            <person name="Herman A."/>
            <person name="Abrahante J.E."/>
            <person name="Garbe J."/>
        </authorList>
    </citation>
    <scope>NUCLEOTIDE SEQUENCE</scope>
    <source>
        <strain evidence="1">Duluth1</strain>
        <tissue evidence="1">Whole animal</tissue>
    </source>
</reference>
<reference evidence="1" key="1">
    <citation type="journal article" date="2019" name="bioRxiv">
        <title>The Genome of the Zebra Mussel, Dreissena polymorpha: A Resource for Invasive Species Research.</title>
        <authorList>
            <person name="McCartney M.A."/>
            <person name="Auch B."/>
            <person name="Kono T."/>
            <person name="Mallez S."/>
            <person name="Zhang Y."/>
            <person name="Obille A."/>
            <person name="Becker A."/>
            <person name="Abrahante J.E."/>
            <person name="Garbe J."/>
            <person name="Badalamenti J.P."/>
            <person name="Herman A."/>
            <person name="Mangelson H."/>
            <person name="Liachko I."/>
            <person name="Sullivan S."/>
            <person name="Sone E.D."/>
            <person name="Koren S."/>
            <person name="Silverstein K.A.T."/>
            <person name="Beckman K.B."/>
            <person name="Gohl D.M."/>
        </authorList>
    </citation>
    <scope>NUCLEOTIDE SEQUENCE</scope>
    <source>
        <strain evidence="1">Duluth1</strain>
        <tissue evidence="1">Whole animal</tissue>
    </source>
</reference>
<accession>A0A9D4BGC1</accession>
<evidence type="ECO:0000313" key="2">
    <source>
        <dbReference type="Proteomes" id="UP000828390"/>
    </source>
</evidence>
<comment type="caution">
    <text evidence="1">The sequence shown here is derived from an EMBL/GenBank/DDBJ whole genome shotgun (WGS) entry which is preliminary data.</text>
</comment>
<keyword evidence="2" id="KW-1185">Reference proteome</keyword>
<name>A0A9D4BGC1_DREPO</name>
<dbReference type="Proteomes" id="UP000828390">
    <property type="component" value="Unassembled WGS sequence"/>
</dbReference>
<dbReference type="EMBL" id="JAIWYP010000016">
    <property type="protein sequence ID" value="KAH3693804.1"/>
    <property type="molecule type" value="Genomic_DNA"/>
</dbReference>
<gene>
    <name evidence="1" type="ORF">DPMN_081242</name>
</gene>